<dbReference type="SMART" id="SM00174">
    <property type="entry name" value="RHO"/>
    <property type="match status" value="1"/>
</dbReference>
<dbReference type="SMART" id="SM00173">
    <property type="entry name" value="RAS"/>
    <property type="match status" value="1"/>
</dbReference>
<evidence type="ECO:0000256" key="1">
    <source>
        <dbReference type="ARBA" id="ARBA00006270"/>
    </source>
</evidence>
<keyword evidence="2" id="KW-0547">Nucleotide-binding</keyword>
<dbReference type="VEuPathDB" id="AmoebaDB:ACA1_164860"/>
<dbReference type="Proteomes" id="UP000011083">
    <property type="component" value="Unassembled WGS sequence"/>
</dbReference>
<dbReference type="GO" id="GO:0005525">
    <property type="term" value="F:GTP binding"/>
    <property type="evidence" value="ECO:0007669"/>
    <property type="project" value="UniProtKB-KW"/>
</dbReference>
<dbReference type="KEGG" id="acan:ACA1_164860"/>
<dbReference type="NCBIfam" id="TIGR00231">
    <property type="entry name" value="small_GTP"/>
    <property type="match status" value="1"/>
</dbReference>
<dbReference type="OMA" id="RMELTIK"/>
<dbReference type="InterPro" id="IPR001806">
    <property type="entry name" value="Small_GTPase"/>
</dbReference>
<dbReference type="InterPro" id="IPR050305">
    <property type="entry name" value="Small_GTPase_Rab"/>
</dbReference>
<dbReference type="SMART" id="SM00175">
    <property type="entry name" value="RAB"/>
    <property type="match status" value="1"/>
</dbReference>
<organism evidence="5 6">
    <name type="scientific">Acanthamoeba castellanii (strain ATCC 30010 / Neff)</name>
    <dbReference type="NCBI Taxonomy" id="1257118"/>
    <lineage>
        <taxon>Eukaryota</taxon>
        <taxon>Amoebozoa</taxon>
        <taxon>Discosea</taxon>
        <taxon>Longamoebia</taxon>
        <taxon>Centramoebida</taxon>
        <taxon>Acanthamoebidae</taxon>
        <taxon>Acanthamoeba</taxon>
    </lineage>
</organism>
<dbReference type="SUPFAM" id="SSF52540">
    <property type="entry name" value="P-loop containing nucleoside triphosphate hydrolases"/>
    <property type="match status" value="1"/>
</dbReference>
<accession>L8GR44</accession>
<dbReference type="STRING" id="1257118.L8GR44"/>
<keyword evidence="4" id="KW-0449">Lipoprotein</keyword>
<dbReference type="RefSeq" id="XP_004337617.1">
    <property type="nucleotide sequence ID" value="XM_004337569.1"/>
</dbReference>
<dbReference type="OrthoDB" id="9989112at2759"/>
<gene>
    <name evidence="5" type="ORF">ACA1_164860</name>
</gene>
<keyword evidence="3" id="KW-0342">GTP-binding</keyword>
<dbReference type="Pfam" id="PF00071">
    <property type="entry name" value="Ras"/>
    <property type="match status" value="1"/>
</dbReference>
<dbReference type="PRINTS" id="PR00449">
    <property type="entry name" value="RASTRNSFRMNG"/>
</dbReference>
<dbReference type="GO" id="GO:0003924">
    <property type="term" value="F:GTPase activity"/>
    <property type="evidence" value="ECO:0007669"/>
    <property type="project" value="InterPro"/>
</dbReference>
<dbReference type="PROSITE" id="PS51419">
    <property type="entry name" value="RAB"/>
    <property type="match status" value="1"/>
</dbReference>
<evidence type="ECO:0000256" key="2">
    <source>
        <dbReference type="ARBA" id="ARBA00022741"/>
    </source>
</evidence>
<dbReference type="PROSITE" id="PS51421">
    <property type="entry name" value="RAS"/>
    <property type="match status" value="1"/>
</dbReference>
<dbReference type="Gene3D" id="3.40.50.300">
    <property type="entry name" value="P-loop containing nucleotide triphosphate hydrolases"/>
    <property type="match status" value="1"/>
</dbReference>
<proteinExistence type="inferred from homology"/>
<keyword evidence="6" id="KW-1185">Reference proteome</keyword>
<evidence type="ECO:0000313" key="5">
    <source>
        <dbReference type="EMBL" id="ELR15604.1"/>
    </source>
</evidence>
<dbReference type="GeneID" id="14916221"/>
<dbReference type="PANTHER" id="PTHR47980">
    <property type="entry name" value="LD44762P"/>
    <property type="match status" value="1"/>
</dbReference>
<dbReference type="InterPro" id="IPR027417">
    <property type="entry name" value="P-loop_NTPase"/>
</dbReference>
<reference evidence="5 6" key="1">
    <citation type="journal article" date="2013" name="Genome Biol.">
        <title>Genome of Acanthamoeba castellanii highlights extensive lateral gene transfer and early evolution of tyrosine kinase signaling.</title>
        <authorList>
            <person name="Clarke M."/>
            <person name="Lohan A.J."/>
            <person name="Liu B."/>
            <person name="Lagkouvardos I."/>
            <person name="Roy S."/>
            <person name="Zafar N."/>
            <person name="Bertelli C."/>
            <person name="Schilde C."/>
            <person name="Kianianmomeni A."/>
            <person name="Burglin T.R."/>
            <person name="Frech C."/>
            <person name="Turcotte B."/>
            <person name="Kopec K.O."/>
            <person name="Synnott J.M."/>
            <person name="Choo C."/>
            <person name="Paponov I."/>
            <person name="Finkler A."/>
            <person name="Soon Heng Tan C."/>
            <person name="Hutchins A.P."/>
            <person name="Weinmeier T."/>
            <person name="Rattei T."/>
            <person name="Chu J.S."/>
            <person name="Gimenez G."/>
            <person name="Irimia M."/>
            <person name="Rigden D.J."/>
            <person name="Fitzpatrick D.A."/>
            <person name="Lorenzo-Morales J."/>
            <person name="Bateman A."/>
            <person name="Chiu C.H."/>
            <person name="Tang P."/>
            <person name="Hegemann P."/>
            <person name="Fromm H."/>
            <person name="Raoult D."/>
            <person name="Greub G."/>
            <person name="Miranda-Saavedra D."/>
            <person name="Chen N."/>
            <person name="Nash P."/>
            <person name="Ginger M.L."/>
            <person name="Horn M."/>
            <person name="Schaap P."/>
            <person name="Caler L."/>
            <person name="Loftus B."/>
        </authorList>
    </citation>
    <scope>NUCLEOTIDE SEQUENCE [LARGE SCALE GENOMIC DNA]</scope>
    <source>
        <strain evidence="5 6">Neff</strain>
    </source>
</reference>
<evidence type="ECO:0000313" key="6">
    <source>
        <dbReference type="Proteomes" id="UP000011083"/>
    </source>
</evidence>
<dbReference type="EMBL" id="KB008026">
    <property type="protein sequence ID" value="ELR15604.1"/>
    <property type="molecule type" value="Genomic_DNA"/>
</dbReference>
<comment type="similarity">
    <text evidence="1">Belongs to the small GTPase superfamily. Rab family.</text>
</comment>
<sequence length="181" mass="19903">MSVGKSCLLLRFAEGRFEPDMMATMGIDFRLKDIDFGDKRVPFQLWDTAGQDRYRAITTAYYRGAQGVAIVYDTTSKKMRSLEQHAPREISKVLVGNKCDLDSEREVSEDMGRDLADEYGTAFFETSAMTGHGVDACFMHLARQVKQRMDNAGSTGGDKAGVVVVEPDTPSTPAPPCSCAI</sequence>
<dbReference type="FunFam" id="3.40.50.300:FF:001447">
    <property type="entry name" value="Ras-related protein Rab-1B"/>
    <property type="match status" value="1"/>
</dbReference>
<dbReference type="InterPro" id="IPR005225">
    <property type="entry name" value="Small_GTP-bd"/>
</dbReference>
<evidence type="ECO:0000256" key="3">
    <source>
        <dbReference type="ARBA" id="ARBA00023134"/>
    </source>
</evidence>
<dbReference type="AlphaFoldDB" id="L8GR44"/>
<name>L8GR44_ACACF</name>
<evidence type="ECO:0000256" key="4">
    <source>
        <dbReference type="ARBA" id="ARBA00023288"/>
    </source>
</evidence>
<protein>
    <submittedName>
        <fullName evidence="5">Ras subfamily protein</fullName>
    </submittedName>
</protein>